<accession>A0ABT7H9C8</accession>
<reference evidence="5 6" key="1">
    <citation type="submission" date="2023-05" db="EMBL/GenBank/DDBJ databases">
        <title>Marinobacter albus sp. nov., a marine bacterium isolated from sand in a coastal intertidal zone of huludao.</title>
        <authorList>
            <person name="Deng T."/>
        </authorList>
    </citation>
    <scope>NUCLEOTIDE SEQUENCE [LARGE SCALE GENOMIC DNA]</scope>
    <source>
        <strain evidence="5 6">M216</strain>
    </source>
</reference>
<dbReference type="InterPro" id="IPR000055">
    <property type="entry name" value="Restrct_endonuc_typeI_TRD"/>
</dbReference>
<proteinExistence type="inferred from homology"/>
<dbReference type="GO" id="GO:0004519">
    <property type="term" value="F:endonuclease activity"/>
    <property type="evidence" value="ECO:0007669"/>
    <property type="project" value="UniProtKB-KW"/>
</dbReference>
<dbReference type="InterPro" id="IPR044946">
    <property type="entry name" value="Restrct_endonuc_typeI_TRD_sf"/>
</dbReference>
<feature type="domain" description="Type I restriction modification DNA specificity" evidence="4">
    <location>
        <begin position="235"/>
        <end position="413"/>
    </location>
</feature>
<dbReference type="InterPro" id="IPR051212">
    <property type="entry name" value="Type-I_RE_S_subunit"/>
</dbReference>
<evidence type="ECO:0000313" key="5">
    <source>
        <dbReference type="EMBL" id="MDK9556662.1"/>
    </source>
</evidence>
<feature type="domain" description="Type I restriction modification DNA specificity" evidence="4">
    <location>
        <begin position="24"/>
        <end position="191"/>
    </location>
</feature>
<dbReference type="Pfam" id="PF01420">
    <property type="entry name" value="Methylase_S"/>
    <property type="match status" value="2"/>
</dbReference>
<keyword evidence="5" id="KW-0540">Nuclease</keyword>
<sequence>MAFNSTPQHVVEQNINGLLEIHSTWQRLPLSLISDVKNGFAFKSADFNVQGEGERLIRIRDVLPGDTKTYYSGAIPNGYWVNPDDIVVGMDGDFNLAWWQSKPALLNQRVCRLDVISRNYEKRFFYRVLPGYLEAVNLNTSSTTVKHLSSKTLNELLIPLPPLAEQEVIADKLDTLLAQVENTKTRLERIPQILKRFRQSVLAAAVSGRLTEEWRSNSDSYGHESAEDWKWPPVPVTWEVKRYPELVESRLGKMLDKAKNSGIPTKYLGNINVRWFDFNLTDVQEILVSETERSELAIRPGDVLICEGGEPGRCAIWDSRLEGQMVFQKALHRARVSKALIPEWLALNLKHDADSLVLDQLFTGTTIKHLTGKALKTYPLRVPPVEEQTEIVRRVDQLFAHADRIEQQVNSALARVNNLTQSILAKAFRGELTEQWRKDNPDLISGENSAEALLERVKAERAKVVKPKRTRKAKASA</sequence>
<keyword evidence="5" id="KW-0255">Endonuclease</keyword>
<dbReference type="CDD" id="cd17257">
    <property type="entry name" value="RMtype1_S_EcoBI-TRD1-CR1_like"/>
    <property type="match status" value="1"/>
</dbReference>
<dbReference type="RefSeq" id="WP_285367217.1">
    <property type="nucleotide sequence ID" value="NZ_JASSQD010000001.1"/>
</dbReference>
<evidence type="ECO:0000313" key="6">
    <source>
        <dbReference type="Proteomes" id="UP001223547"/>
    </source>
</evidence>
<evidence type="ECO:0000256" key="2">
    <source>
        <dbReference type="ARBA" id="ARBA00022747"/>
    </source>
</evidence>
<comment type="similarity">
    <text evidence="1">Belongs to the type-I restriction system S methylase family.</text>
</comment>
<keyword evidence="3" id="KW-0238">DNA-binding</keyword>
<dbReference type="Gene3D" id="3.90.220.20">
    <property type="entry name" value="DNA methylase specificity domains"/>
    <property type="match status" value="2"/>
</dbReference>
<gene>
    <name evidence="5" type="ORF">QQF73_03420</name>
</gene>
<dbReference type="GO" id="GO:0016787">
    <property type="term" value="F:hydrolase activity"/>
    <property type="evidence" value="ECO:0007669"/>
    <property type="project" value="UniProtKB-KW"/>
</dbReference>
<dbReference type="PANTHER" id="PTHR43140:SF1">
    <property type="entry name" value="TYPE I RESTRICTION ENZYME ECOKI SPECIFICITY SUBUNIT"/>
    <property type="match status" value="1"/>
</dbReference>
<evidence type="ECO:0000256" key="1">
    <source>
        <dbReference type="ARBA" id="ARBA00010923"/>
    </source>
</evidence>
<name>A0ABT7H9C8_9GAMM</name>
<dbReference type="PANTHER" id="PTHR43140">
    <property type="entry name" value="TYPE-1 RESTRICTION ENZYME ECOKI SPECIFICITY PROTEIN"/>
    <property type="match status" value="1"/>
</dbReference>
<keyword evidence="6" id="KW-1185">Reference proteome</keyword>
<evidence type="ECO:0000259" key="4">
    <source>
        <dbReference type="Pfam" id="PF01420"/>
    </source>
</evidence>
<comment type="caution">
    <text evidence="5">The sequence shown here is derived from an EMBL/GenBank/DDBJ whole genome shotgun (WGS) entry which is preliminary data.</text>
</comment>
<dbReference type="SUPFAM" id="SSF116734">
    <property type="entry name" value="DNA methylase specificity domain"/>
    <property type="match status" value="2"/>
</dbReference>
<dbReference type="Proteomes" id="UP001223547">
    <property type="component" value="Unassembled WGS sequence"/>
</dbReference>
<protein>
    <submittedName>
        <fullName evidence="5">Restriction endonuclease subunit S</fullName>
        <ecNumber evidence="5">3.1.21.-</ecNumber>
    </submittedName>
</protein>
<dbReference type="EMBL" id="JASSQD010000001">
    <property type="protein sequence ID" value="MDK9556662.1"/>
    <property type="molecule type" value="Genomic_DNA"/>
</dbReference>
<organism evidence="5 6">
    <name type="scientific">Marinobacter albus</name>
    <dbReference type="NCBI Taxonomy" id="3030833"/>
    <lineage>
        <taxon>Bacteria</taxon>
        <taxon>Pseudomonadati</taxon>
        <taxon>Pseudomonadota</taxon>
        <taxon>Gammaproteobacteria</taxon>
        <taxon>Pseudomonadales</taxon>
        <taxon>Marinobacteraceae</taxon>
        <taxon>Marinobacter</taxon>
    </lineage>
</organism>
<evidence type="ECO:0000256" key="3">
    <source>
        <dbReference type="ARBA" id="ARBA00023125"/>
    </source>
</evidence>
<keyword evidence="5" id="KW-0378">Hydrolase</keyword>
<keyword evidence="2" id="KW-0680">Restriction system</keyword>
<dbReference type="EC" id="3.1.21.-" evidence="5"/>